<name>A0A8H7NSU5_9APHY</name>
<sequence>MVTDIGLEDVIVGLDWLCEHNPEIDWESGSLELSQCPEMCGARKTGRMEQAATAHDMGVRPTVLPDFEPKEDLAEVEWEEANLIEAWEKGITLPGAPQLFIAAGHTYSQLFTEEEIKKKVIETAEESVPKQYHEFLKVFSKEASE</sequence>
<gene>
    <name evidence="1" type="ORF">IEO21_10239</name>
</gene>
<dbReference type="AlphaFoldDB" id="A0A8H7NSU5"/>
<evidence type="ECO:0000313" key="1">
    <source>
        <dbReference type="EMBL" id="KAF9800972.1"/>
    </source>
</evidence>
<comment type="caution">
    <text evidence="1">The sequence shown here is derived from an EMBL/GenBank/DDBJ whole genome shotgun (WGS) entry which is preliminary data.</text>
</comment>
<dbReference type="EMBL" id="JADOXO010000717">
    <property type="protein sequence ID" value="KAF9800972.1"/>
    <property type="molecule type" value="Genomic_DNA"/>
</dbReference>
<protein>
    <submittedName>
        <fullName evidence="1">Uncharacterized protein</fullName>
    </submittedName>
</protein>
<accession>A0A8H7NSU5</accession>
<organism evidence="1 2">
    <name type="scientific">Rhodonia placenta</name>
    <dbReference type="NCBI Taxonomy" id="104341"/>
    <lineage>
        <taxon>Eukaryota</taxon>
        <taxon>Fungi</taxon>
        <taxon>Dikarya</taxon>
        <taxon>Basidiomycota</taxon>
        <taxon>Agaricomycotina</taxon>
        <taxon>Agaricomycetes</taxon>
        <taxon>Polyporales</taxon>
        <taxon>Adustoporiaceae</taxon>
        <taxon>Rhodonia</taxon>
    </lineage>
</organism>
<reference evidence="1" key="2">
    <citation type="journal article" name="Front. Microbiol.">
        <title>Degradative Capacity of Two Strains of Rhodonia placenta: From Phenotype to Genotype.</title>
        <authorList>
            <person name="Kolle M."/>
            <person name="Horta M.A.C."/>
            <person name="Nowrousian M."/>
            <person name="Ohm R.A."/>
            <person name="Benz J.P."/>
            <person name="Pilgard A."/>
        </authorList>
    </citation>
    <scope>NUCLEOTIDE SEQUENCE</scope>
    <source>
        <strain evidence="1">FPRL280</strain>
    </source>
</reference>
<dbReference type="Proteomes" id="UP000639403">
    <property type="component" value="Unassembled WGS sequence"/>
</dbReference>
<evidence type="ECO:0000313" key="2">
    <source>
        <dbReference type="Proteomes" id="UP000639403"/>
    </source>
</evidence>
<reference evidence="1" key="1">
    <citation type="submission" date="2020-11" db="EMBL/GenBank/DDBJ databases">
        <authorList>
            <person name="Koelle M."/>
            <person name="Horta M.A.C."/>
            <person name="Nowrousian M."/>
            <person name="Ohm R.A."/>
            <person name="Benz P."/>
            <person name="Pilgard A."/>
        </authorList>
    </citation>
    <scope>NUCLEOTIDE SEQUENCE</scope>
    <source>
        <strain evidence="1">FPRL280</strain>
    </source>
</reference>
<proteinExistence type="predicted"/>